<name>A0A9X4RDF8_9ACTN</name>
<organism evidence="1 2">
    <name type="scientific">Speluncibacter jeojiensis</name>
    <dbReference type="NCBI Taxonomy" id="2710754"/>
    <lineage>
        <taxon>Bacteria</taxon>
        <taxon>Bacillati</taxon>
        <taxon>Actinomycetota</taxon>
        <taxon>Actinomycetes</taxon>
        <taxon>Mycobacteriales</taxon>
        <taxon>Speluncibacteraceae</taxon>
        <taxon>Speluncibacter</taxon>
    </lineage>
</organism>
<dbReference type="RefSeq" id="WP_277831998.1">
    <property type="nucleotide sequence ID" value="NZ_JAAIVF010000002.1"/>
</dbReference>
<accession>A0A9X4RDF8</accession>
<proteinExistence type="predicted"/>
<keyword evidence="2" id="KW-1185">Reference proteome</keyword>
<evidence type="ECO:0000313" key="1">
    <source>
        <dbReference type="EMBL" id="MDG3014122.1"/>
    </source>
</evidence>
<protein>
    <submittedName>
        <fullName evidence="1">Uncharacterized protein</fullName>
    </submittedName>
</protein>
<dbReference type="Proteomes" id="UP001152755">
    <property type="component" value="Unassembled WGS sequence"/>
</dbReference>
<dbReference type="AlphaFoldDB" id="A0A9X4RDF8"/>
<dbReference type="EMBL" id="JANRHA010000003">
    <property type="protein sequence ID" value="MDG3014122.1"/>
    <property type="molecule type" value="Genomic_DNA"/>
</dbReference>
<reference evidence="1" key="1">
    <citation type="submission" date="2022-08" db="EMBL/GenBank/DDBJ databases">
        <title>Genome analysis of Corynebacteriales strain.</title>
        <authorList>
            <person name="Lee S.D."/>
        </authorList>
    </citation>
    <scope>NUCLEOTIDE SEQUENCE</scope>
    <source>
        <strain evidence="1">D3-21</strain>
    </source>
</reference>
<evidence type="ECO:0000313" key="2">
    <source>
        <dbReference type="Proteomes" id="UP001152755"/>
    </source>
</evidence>
<sequence>MEPRQALNLRMAFDVLTAYEDSRVTGDSQFLDDELSRLGTDTDPAVPLHLVAGLVMLGHYLAEDAAAHTGDTLDQVLRRAGDRITGDTT</sequence>
<comment type="caution">
    <text evidence="1">The sequence shown here is derived from an EMBL/GenBank/DDBJ whole genome shotgun (WGS) entry which is preliminary data.</text>
</comment>
<gene>
    <name evidence="1" type="ORF">NVS88_06070</name>
</gene>